<dbReference type="EMBL" id="JAHUTJ010008209">
    <property type="protein sequence ID" value="MED6266268.1"/>
    <property type="molecule type" value="Genomic_DNA"/>
</dbReference>
<dbReference type="Proteomes" id="UP001352852">
    <property type="component" value="Unassembled WGS sequence"/>
</dbReference>
<protein>
    <recommendedName>
        <fullName evidence="3">Helically-extended SH3 domain-containing protein</fullName>
    </recommendedName>
</protein>
<dbReference type="SUPFAM" id="SSF50044">
    <property type="entry name" value="SH3-domain"/>
    <property type="match status" value="1"/>
</dbReference>
<feature type="compositionally biased region" description="Pro residues" evidence="2">
    <location>
        <begin position="335"/>
        <end position="353"/>
    </location>
</feature>
<dbReference type="Pfam" id="PF14603">
    <property type="entry name" value="hSH3"/>
    <property type="match status" value="1"/>
</dbReference>
<feature type="compositionally biased region" description="Acidic residues" evidence="2">
    <location>
        <begin position="878"/>
        <end position="891"/>
    </location>
</feature>
<feature type="compositionally biased region" description="Polar residues" evidence="2">
    <location>
        <begin position="605"/>
        <end position="615"/>
    </location>
</feature>
<evidence type="ECO:0000313" key="5">
    <source>
        <dbReference type="Proteomes" id="UP001352852"/>
    </source>
</evidence>
<proteinExistence type="predicted"/>
<dbReference type="PANTHER" id="PTHR16830">
    <property type="entry name" value="SH2 CONTAINING ADAPTOR PRAM-1 RELATED"/>
    <property type="match status" value="1"/>
</dbReference>
<evidence type="ECO:0000313" key="4">
    <source>
        <dbReference type="EMBL" id="MED6266268.1"/>
    </source>
</evidence>
<feature type="compositionally biased region" description="Acidic residues" evidence="2">
    <location>
        <begin position="565"/>
        <end position="579"/>
    </location>
</feature>
<keyword evidence="1" id="KW-0597">Phosphoprotein</keyword>
<keyword evidence="5" id="KW-1185">Reference proteome</keyword>
<evidence type="ECO:0000256" key="1">
    <source>
        <dbReference type="ARBA" id="ARBA00022553"/>
    </source>
</evidence>
<feature type="region of interest" description="Disordered" evidence="2">
    <location>
        <begin position="878"/>
        <end position="916"/>
    </location>
</feature>
<feature type="region of interest" description="Disordered" evidence="2">
    <location>
        <begin position="265"/>
        <end position="489"/>
    </location>
</feature>
<dbReference type="Gene3D" id="2.30.30.40">
    <property type="entry name" value="SH3 Domains"/>
    <property type="match status" value="1"/>
</dbReference>
<dbReference type="InterPro" id="IPR029294">
    <property type="entry name" value="hSH3"/>
</dbReference>
<organism evidence="4 5">
    <name type="scientific">Characodon lateralis</name>
    <dbReference type="NCBI Taxonomy" id="208331"/>
    <lineage>
        <taxon>Eukaryota</taxon>
        <taxon>Metazoa</taxon>
        <taxon>Chordata</taxon>
        <taxon>Craniata</taxon>
        <taxon>Vertebrata</taxon>
        <taxon>Euteleostomi</taxon>
        <taxon>Actinopterygii</taxon>
        <taxon>Neopterygii</taxon>
        <taxon>Teleostei</taxon>
        <taxon>Neoteleostei</taxon>
        <taxon>Acanthomorphata</taxon>
        <taxon>Ovalentaria</taxon>
        <taxon>Atherinomorphae</taxon>
        <taxon>Cyprinodontiformes</taxon>
        <taxon>Goodeidae</taxon>
        <taxon>Characodon</taxon>
    </lineage>
</organism>
<feature type="compositionally biased region" description="Basic and acidic residues" evidence="2">
    <location>
        <begin position="701"/>
        <end position="768"/>
    </location>
</feature>
<feature type="region of interest" description="Disordered" evidence="2">
    <location>
        <begin position="524"/>
        <end position="768"/>
    </location>
</feature>
<evidence type="ECO:0000256" key="2">
    <source>
        <dbReference type="SAM" id="MobiDB-lite"/>
    </source>
</evidence>
<feature type="compositionally biased region" description="Low complexity" evidence="2">
    <location>
        <begin position="358"/>
        <end position="373"/>
    </location>
</feature>
<dbReference type="InterPro" id="IPR036028">
    <property type="entry name" value="SH3-like_dom_sf"/>
</dbReference>
<feature type="region of interest" description="Disordered" evidence="2">
    <location>
        <begin position="954"/>
        <end position="999"/>
    </location>
</feature>
<feature type="region of interest" description="Disordered" evidence="2">
    <location>
        <begin position="77"/>
        <end position="179"/>
    </location>
</feature>
<feature type="region of interest" description="Disordered" evidence="2">
    <location>
        <begin position="19"/>
        <end position="60"/>
    </location>
</feature>
<accession>A0ABU7CTK4</accession>
<evidence type="ECO:0000259" key="3">
    <source>
        <dbReference type="Pfam" id="PF14603"/>
    </source>
</evidence>
<comment type="caution">
    <text evidence="4">The sequence shown here is derived from an EMBL/GenBank/DDBJ whole genome shotgun (WGS) entry which is preliminary data.</text>
</comment>
<feature type="domain" description="Helically-extended SH3" evidence="3">
    <location>
        <begin position="769"/>
        <end position="837"/>
    </location>
</feature>
<feature type="compositionally biased region" description="Basic residues" evidence="2">
    <location>
        <begin position="677"/>
        <end position="693"/>
    </location>
</feature>
<feature type="compositionally biased region" description="Polar residues" evidence="2">
    <location>
        <begin position="634"/>
        <end position="668"/>
    </location>
</feature>
<dbReference type="PANTHER" id="PTHR16830:SF20">
    <property type="entry name" value="SI:CH211-188C16.1-RELATED"/>
    <property type="match status" value="1"/>
</dbReference>
<sequence length="1023" mass="111997">MDEQEDMLDFQELRAKFQDKEFLLGPPKNKPTVPEKPKVISPPLSPTHHLPSGARPSLLTSLNQALESKTVNAPRVIFKGEKKDNKMLLIQNNSKVKDKSDGRPKESKEKTKESKEKLNENSSDHKEKNGKKLPIFGTQKENTAELVAAPPPLKAKTQKKKNILGFKKSSKKDTEATSAETILDSTTGDIAGPALLIPVVFDANNTPQESIYSVPKQVLPKITIPESSAAVDLTTLSPNPEPPDFSPPPAIIPAVPVFTIPALKSETPPQIESPARPVSNLPSQNKIAPIPPIVASSRPLAAPPPPPVSAGSPQIIVASSPSRVMAPSPQSTAPPSSPPRTAPSPRALPPPPLSFAISDSPSEASARSSSPSDLQVAAGSDVEVAHPTAEDAMDSLSLKPERPISALSALSRTERAQDMSTGKRTPPSDQRILSALENTRRKAVSPLSSHTPPPEDFPSHLDPAPTDVVFSPIDYEGKKPSSLKPEAYGTDHRTGSLVLQNVTVEGSNLPLELLLVPPAPTIQVVPETQGPAPENPDRPLSVNLSEFISPPPLIPEEIRVPPEFSEPDATDVPEFDDLADAYSPELPVSECGNEDLTGPDVPDKPNQSKIISNGITDPETKVYTETAYGDDQENPPQKQPFQTVQDHSTPKENPQTLYQSSMNDSNENLYEAVRLSSGKKKEKGNSGKKRKGTLKNPYAENARETVQEKPKTIRFGRSEKKHTSAKPDEKELKKKEKQRLEKEKKELKEKQERERKEQKEREKKENEMKKKFCVTGQEEAMYQAKVNVTTKGSKNDLPVKNGDVISIIRTTKCPKGKWLARDSSNTYGYVSVDHLEMDFKEMLEVGKKTPRNSTITEAETTTDGRVLNHFSHSAESFTDDSEEWACEDDESFSPVPETSHQLPGGHTRTFSMPETGNKDLAINHQYSHSDMCDSSQIQARQEALQKLATFLRSSKSLDPAPVEPEPERSPSPVQEEAVSEPQISSAQETEFDPTAIILPPPDMYADFMLDSPLHSEPIKNLPC</sequence>
<reference evidence="4 5" key="1">
    <citation type="submission" date="2021-06" db="EMBL/GenBank/DDBJ databases">
        <authorList>
            <person name="Palmer J.M."/>
        </authorList>
    </citation>
    <scope>NUCLEOTIDE SEQUENCE [LARGE SCALE GENOMIC DNA]</scope>
    <source>
        <strain evidence="4 5">CL_MEX2019</strain>
        <tissue evidence="4">Muscle</tissue>
    </source>
</reference>
<name>A0ABU7CTK4_9TELE</name>
<gene>
    <name evidence="4" type="ORF">CHARACLAT_000364</name>
</gene>
<feature type="compositionally biased region" description="Basic and acidic residues" evidence="2">
    <location>
        <begin position="95"/>
        <end position="127"/>
    </location>
</feature>
<dbReference type="InterPro" id="IPR043443">
    <property type="entry name" value="FYB1/2-like"/>
</dbReference>